<sequence>MIKMNTSDRYSRLSHQIFASSLRNEEALNYNNYEVESVKYTKWVNKVMQRLLSNNRVDLMKMMELDKLHECELDFLKSAVSYLSYVSGLYHTEERKSLSLLKRWAGYPITEDLNAVDSAKEIYISRAIFKNTLLKLFINKTRDYRVVQMKEFLNGHPPTSAIEMYNNTTEKIKHADISSVSPRVYQECTGVKSSPTKNTRFVPKYEYSPKTTIGRLKQILDTPDTPKDFYNLEICENEFKTSKKAVTPHVDLEYKTSHIKTDISKEYPKYIMQTSKNIDPSIYYIKPNSIF</sequence>
<dbReference type="KEGG" id="beq:BEWA_007510"/>
<dbReference type="EMBL" id="CP001670">
    <property type="protein sequence ID" value="AFZ81342.1"/>
    <property type="molecule type" value="Genomic_DNA"/>
</dbReference>
<accession>L0B0G3</accession>
<dbReference type="eggNOG" id="ENOG502QX66">
    <property type="taxonomic scope" value="Eukaryota"/>
</dbReference>
<gene>
    <name evidence="1" type="ORF">BEWA_007510</name>
</gene>
<protein>
    <submittedName>
        <fullName evidence="1">Uncharacterized protein</fullName>
    </submittedName>
</protein>
<reference evidence="1 2" key="1">
    <citation type="journal article" date="2012" name="BMC Genomics">
        <title>Comparative genomic analysis and phylogenetic position of Theileria equi.</title>
        <authorList>
            <person name="Kappmeyer L.S."/>
            <person name="Thiagarajan M."/>
            <person name="Herndon D.R."/>
            <person name="Ramsay J.D."/>
            <person name="Caler E."/>
            <person name="Djikeng A."/>
            <person name="Gillespie J.J."/>
            <person name="Lau A.O."/>
            <person name="Roalson E.H."/>
            <person name="Silva J.C."/>
            <person name="Silva M.G."/>
            <person name="Suarez C.E."/>
            <person name="Ueti M.W."/>
            <person name="Nene V.M."/>
            <person name="Mealey R.H."/>
            <person name="Knowles D.P."/>
            <person name="Brayton K.A."/>
        </authorList>
    </citation>
    <scope>NUCLEOTIDE SEQUENCE [LARGE SCALE GENOMIC DNA]</scope>
    <source>
        <strain evidence="1 2">WA</strain>
    </source>
</reference>
<dbReference type="VEuPathDB" id="PiroplasmaDB:BEWA_007510"/>
<organism evidence="1 2">
    <name type="scientific">Theileria equi strain WA</name>
    <dbReference type="NCBI Taxonomy" id="1537102"/>
    <lineage>
        <taxon>Eukaryota</taxon>
        <taxon>Sar</taxon>
        <taxon>Alveolata</taxon>
        <taxon>Apicomplexa</taxon>
        <taxon>Aconoidasida</taxon>
        <taxon>Piroplasmida</taxon>
        <taxon>Theileriidae</taxon>
        <taxon>Theileria</taxon>
    </lineage>
</organism>
<dbReference type="OrthoDB" id="10479914at2759"/>
<proteinExistence type="predicted"/>
<dbReference type="GeneID" id="15805534"/>
<dbReference type="RefSeq" id="XP_004831008.1">
    <property type="nucleotide sequence ID" value="XM_004830951.1"/>
</dbReference>
<evidence type="ECO:0000313" key="2">
    <source>
        <dbReference type="Proteomes" id="UP000031512"/>
    </source>
</evidence>
<dbReference type="AlphaFoldDB" id="L0B0G3"/>
<evidence type="ECO:0000313" key="1">
    <source>
        <dbReference type="EMBL" id="AFZ81342.1"/>
    </source>
</evidence>
<dbReference type="Proteomes" id="UP000031512">
    <property type="component" value="Chromosome 3"/>
</dbReference>
<keyword evidence="2" id="KW-1185">Reference proteome</keyword>
<name>L0B0G3_THEEQ</name>